<gene>
    <name evidence="1" type="ORF">JYA62_02980</name>
</gene>
<keyword evidence="2" id="KW-1185">Reference proteome</keyword>
<accession>A0ABS2ZXH5</accession>
<dbReference type="EMBL" id="JAFHLB010000002">
    <property type="protein sequence ID" value="MBN3576634.1"/>
    <property type="molecule type" value="Genomic_DNA"/>
</dbReference>
<dbReference type="RefSeq" id="WP_206368841.1">
    <property type="nucleotide sequence ID" value="NZ_CAWPTM010000101.1"/>
</dbReference>
<sequence length="217" mass="25124">MKPFTISVTHCELDKCGNTVSKQQVDNAIRRKHCELKARQRIAAIVRHARSKRDEARQQAEHILQTAREKSEQLETAWREQAQKKAVSESVSWLVDQGELERSLIENLTGRIRQQVRKVLEQWSTEQDICQFLVKRISDQIAYQVDKENLTLFVPQAHYSRLKKEFGEQLNVQIKAELNQAQAELTSECLVIRIDLDQQLQILLDSFSKASDQQSTA</sequence>
<dbReference type="Proteomes" id="UP000779070">
    <property type="component" value="Unassembled WGS sequence"/>
</dbReference>
<name>A0ABS2ZXH5_9VIBR</name>
<proteinExistence type="predicted"/>
<evidence type="ECO:0000313" key="2">
    <source>
        <dbReference type="Proteomes" id="UP000779070"/>
    </source>
</evidence>
<comment type="caution">
    <text evidence="1">The sequence shown here is derived from an EMBL/GenBank/DDBJ whole genome shotgun (WGS) entry which is preliminary data.</text>
</comment>
<protein>
    <submittedName>
        <fullName evidence="1">Type III secretion protein</fullName>
    </submittedName>
</protein>
<organism evidence="1 2">
    <name type="scientific">Vibrio neptunius</name>
    <dbReference type="NCBI Taxonomy" id="170651"/>
    <lineage>
        <taxon>Bacteria</taxon>
        <taxon>Pseudomonadati</taxon>
        <taxon>Pseudomonadota</taxon>
        <taxon>Gammaproteobacteria</taxon>
        <taxon>Vibrionales</taxon>
        <taxon>Vibrionaceae</taxon>
        <taxon>Vibrio</taxon>
    </lineage>
</organism>
<reference evidence="1 2" key="1">
    <citation type="submission" date="2021-02" db="EMBL/GenBank/DDBJ databases">
        <title>Draft Genome Sequences of 5 Vibrio neptunius Strains Isolated From of Bivalve Hatcheries.</title>
        <authorList>
            <person name="Galvis F."/>
            <person name="Barja J.L."/>
            <person name="Lemos M.L."/>
            <person name="Balado M."/>
        </authorList>
    </citation>
    <scope>NUCLEOTIDE SEQUENCE [LARGE SCALE GENOMIC DNA]</scope>
    <source>
        <strain evidence="1 2">PP-145.98</strain>
    </source>
</reference>
<evidence type="ECO:0000313" key="1">
    <source>
        <dbReference type="EMBL" id="MBN3576634.1"/>
    </source>
</evidence>
<dbReference type="Gene3D" id="1.20.5.2950">
    <property type="match status" value="1"/>
</dbReference>